<dbReference type="PANTHER" id="PTHR22603:SF66">
    <property type="entry name" value="ETHANOLAMINE KINASE"/>
    <property type="match status" value="1"/>
</dbReference>
<dbReference type="PANTHER" id="PTHR22603">
    <property type="entry name" value="CHOLINE/ETHANOALAMINE KINASE"/>
    <property type="match status" value="1"/>
</dbReference>
<name>A0A9P0DC70_9CUCU</name>
<gene>
    <name evidence="6" type="ORF">PSYICH_LOCUS14559</name>
</gene>
<dbReference type="Gene3D" id="3.90.1200.10">
    <property type="match status" value="1"/>
</dbReference>
<dbReference type="GO" id="GO:0005737">
    <property type="term" value="C:cytoplasm"/>
    <property type="evidence" value="ECO:0007669"/>
    <property type="project" value="TreeGrafter"/>
</dbReference>
<dbReference type="AlphaFoldDB" id="A0A9P0DC70"/>
<keyword evidence="7" id="KW-1185">Reference proteome</keyword>
<dbReference type="Gene3D" id="3.30.200.20">
    <property type="entry name" value="Phosphorylase Kinase, domain 1"/>
    <property type="match status" value="1"/>
</dbReference>
<protein>
    <recommendedName>
        <fullName evidence="5">ethanolamine kinase</fullName>
        <ecNumber evidence="5">2.7.1.82</ecNumber>
    </recommendedName>
</protein>
<organism evidence="6 7">
    <name type="scientific">Psylliodes chrysocephalus</name>
    <dbReference type="NCBI Taxonomy" id="3402493"/>
    <lineage>
        <taxon>Eukaryota</taxon>
        <taxon>Metazoa</taxon>
        <taxon>Ecdysozoa</taxon>
        <taxon>Arthropoda</taxon>
        <taxon>Hexapoda</taxon>
        <taxon>Insecta</taxon>
        <taxon>Pterygota</taxon>
        <taxon>Neoptera</taxon>
        <taxon>Endopterygota</taxon>
        <taxon>Coleoptera</taxon>
        <taxon>Polyphaga</taxon>
        <taxon>Cucujiformia</taxon>
        <taxon>Chrysomeloidea</taxon>
        <taxon>Chrysomelidae</taxon>
        <taxon>Galerucinae</taxon>
        <taxon>Alticini</taxon>
        <taxon>Psylliodes</taxon>
    </lineage>
</organism>
<sequence>MDLVKNVIPNLQIEIKEDEIQNGALEILKVIRPNWNEKLITFKLLTDGITNKLVACKPEGVEEQETVLVRIYGNKTDLIIDRKAETRNIILLNKAGIAPNLYATFKNGLAYRFLPGNTLTCETVKDPVIYRLVAKQMALLHKIKPDEESDSPFIWNKLRKFLDLVPEVFCDPEKHRRYLKDFVPKSKLEEEVKQLREVVEKLNSPIVFAHNDLLLGNVIHNEKENKVTFIDYEYAALNYQAFDIANHFNEFVGISEDLDYDTKFPNKEFQQSWIRTYLTEFNGTEPTNKEVETLYVNVSKCTLLSHLFWGVWALVQAEYSSINFDYIGYGAMRLNEYFKRKDIFLRLNSPS</sequence>
<evidence type="ECO:0000256" key="5">
    <source>
        <dbReference type="ARBA" id="ARBA00038874"/>
    </source>
</evidence>
<keyword evidence="1" id="KW-0444">Lipid biosynthesis</keyword>
<evidence type="ECO:0000256" key="1">
    <source>
        <dbReference type="ARBA" id="ARBA00023209"/>
    </source>
</evidence>
<accession>A0A9P0DC70</accession>
<dbReference type="SUPFAM" id="SSF56112">
    <property type="entry name" value="Protein kinase-like (PK-like)"/>
    <property type="match status" value="1"/>
</dbReference>
<dbReference type="GO" id="GO:0006646">
    <property type="term" value="P:phosphatidylethanolamine biosynthetic process"/>
    <property type="evidence" value="ECO:0007669"/>
    <property type="project" value="TreeGrafter"/>
</dbReference>
<proteinExistence type="inferred from homology"/>
<evidence type="ECO:0000313" key="6">
    <source>
        <dbReference type="EMBL" id="CAH1114220.1"/>
    </source>
</evidence>
<dbReference type="Proteomes" id="UP001153636">
    <property type="component" value="Chromosome 8"/>
</dbReference>
<dbReference type="GO" id="GO:0004305">
    <property type="term" value="F:ethanolamine kinase activity"/>
    <property type="evidence" value="ECO:0007669"/>
    <property type="project" value="UniProtKB-EC"/>
</dbReference>
<dbReference type="OrthoDB" id="10267235at2759"/>
<evidence type="ECO:0000256" key="3">
    <source>
        <dbReference type="ARBA" id="ARBA00037883"/>
    </source>
</evidence>
<reference evidence="6" key="1">
    <citation type="submission" date="2022-01" db="EMBL/GenBank/DDBJ databases">
        <authorList>
            <person name="King R."/>
        </authorList>
    </citation>
    <scope>NUCLEOTIDE SEQUENCE</scope>
</reference>
<comment type="similarity">
    <text evidence="4">Belongs to the choline/ethanolamine kinase family.</text>
</comment>
<dbReference type="EMBL" id="OV651820">
    <property type="protein sequence ID" value="CAH1114220.1"/>
    <property type="molecule type" value="Genomic_DNA"/>
</dbReference>
<evidence type="ECO:0000313" key="7">
    <source>
        <dbReference type="Proteomes" id="UP001153636"/>
    </source>
</evidence>
<keyword evidence="2" id="KW-1208">Phospholipid metabolism</keyword>
<keyword evidence="1" id="KW-0443">Lipid metabolism</keyword>
<comment type="pathway">
    <text evidence="3">Phospholipid metabolism; phosphatidylethanolamine biosynthesis; phosphatidylethanolamine from ethanolamine: step 1/3.</text>
</comment>
<evidence type="ECO:0000256" key="2">
    <source>
        <dbReference type="ARBA" id="ARBA00023264"/>
    </source>
</evidence>
<dbReference type="EC" id="2.7.1.82" evidence="5"/>
<dbReference type="InterPro" id="IPR011009">
    <property type="entry name" value="Kinase-like_dom_sf"/>
</dbReference>
<keyword evidence="1" id="KW-0594">Phospholipid biosynthesis</keyword>
<evidence type="ECO:0000256" key="4">
    <source>
        <dbReference type="ARBA" id="ARBA00038211"/>
    </source>
</evidence>
<dbReference type="Pfam" id="PF01633">
    <property type="entry name" value="Choline_kinase"/>
    <property type="match status" value="1"/>
</dbReference>
<dbReference type="CDD" id="cd05157">
    <property type="entry name" value="ETNK_euk"/>
    <property type="match status" value="1"/>
</dbReference>